<organism evidence="10 11">
    <name type="scientific">Desulfatitalea alkaliphila</name>
    <dbReference type="NCBI Taxonomy" id="2929485"/>
    <lineage>
        <taxon>Bacteria</taxon>
        <taxon>Pseudomonadati</taxon>
        <taxon>Thermodesulfobacteriota</taxon>
        <taxon>Desulfobacteria</taxon>
        <taxon>Desulfobacterales</taxon>
        <taxon>Desulfosarcinaceae</taxon>
        <taxon>Desulfatitalea</taxon>
    </lineage>
</organism>
<comment type="caution">
    <text evidence="10">The sequence shown here is derived from an EMBL/GenBank/DDBJ whole genome shotgun (WGS) entry which is preliminary data.</text>
</comment>
<dbReference type="PRINTS" id="PR01590">
    <property type="entry name" value="HTHFIS"/>
</dbReference>
<dbReference type="GO" id="GO:0000160">
    <property type="term" value="P:phosphorelay signal transduction system"/>
    <property type="evidence" value="ECO:0007669"/>
    <property type="project" value="InterPro"/>
</dbReference>
<keyword evidence="3" id="KW-0805">Transcription regulation</keyword>
<keyword evidence="11" id="KW-1185">Reference proteome</keyword>
<dbReference type="PROSITE" id="PS50110">
    <property type="entry name" value="RESPONSE_REGULATORY"/>
    <property type="match status" value="1"/>
</dbReference>
<evidence type="ECO:0000256" key="3">
    <source>
        <dbReference type="ARBA" id="ARBA00023015"/>
    </source>
</evidence>
<evidence type="ECO:0000259" key="9">
    <source>
        <dbReference type="PROSITE" id="PS50110"/>
    </source>
</evidence>
<evidence type="ECO:0000256" key="4">
    <source>
        <dbReference type="ARBA" id="ARBA00023125"/>
    </source>
</evidence>
<name>A0AA41R2F5_9BACT</name>
<reference evidence="10" key="1">
    <citation type="submission" date="2022-04" db="EMBL/GenBank/DDBJ databases">
        <title>Desulfatitalea alkaliphila sp. nov., a novel anaerobic sulfate-reducing bacterium isolated from terrestrial mud volcano, Taman Peninsula, Russia.</title>
        <authorList>
            <person name="Khomyakova M.A."/>
            <person name="Merkel A.Y."/>
            <person name="Slobodkin A.I."/>
        </authorList>
    </citation>
    <scope>NUCLEOTIDE SEQUENCE</scope>
    <source>
        <strain evidence="10">M08but</strain>
    </source>
</reference>
<dbReference type="FunFam" id="3.40.50.300:FF:000006">
    <property type="entry name" value="DNA-binding transcriptional regulator NtrC"/>
    <property type="match status" value="1"/>
</dbReference>
<evidence type="ECO:0000256" key="6">
    <source>
        <dbReference type="ARBA" id="ARBA00023163"/>
    </source>
</evidence>
<dbReference type="InterPro" id="IPR002197">
    <property type="entry name" value="HTH_Fis"/>
</dbReference>
<evidence type="ECO:0000259" key="8">
    <source>
        <dbReference type="PROSITE" id="PS50045"/>
    </source>
</evidence>
<protein>
    <submittedName>
        <fullName evidence="10">Sigma-54 dependent transcriptional regulator</fullName>
    </submittedName>
</protein>
<feature type="domain" description="Sigma-54 factor interaction" evidence="8">
    <location>
        <begin position="113"/>
        <end position="342"/>
    </location>
</feature>
<gene>
    <name evidence="10" type="ORF">MRX98_03715</name>
</gene>
<dbReference type="InterPro" id="IPR025662">
    <property type="entry name" value="Sigma_54_int_dom_ATP-bd_1"/>
</dbReference>
<dbReference type="Pfam" id="PF00158">
    <property type="entry name" value="Sigma54_activat"/>
    <property type="match status" value="1"/>
</dbReference>
<dbReference type="Pfam" id="PF02954">
    <property type="entry name" value="HTH_8"/>
    <property type="match status" value="1"/>
</dbReference>
<dbReference type="Gene3D" id="3.40.50.300">
    <property type="entry name" value="P-loop containing nucleotide triphosphate hydrolases"/>
    <property type="match status" value="1"/>
</dbReference>
<keyword evidence="5" id="KW-0010">Activator</keyword>
<dbReference type="SUPFAM" id="SSF52172">
    <property type="entry name" value="CheY-like"/>
    <property type="match status" value="1"/>
</dbReference>
<dbReference type="SMART" id="SM00382">
    <property type="entry name" value="AAA"/>
    <property type="match status" value="1"/>
</dbReference>
<dbReference type="CDD" id="cd00009">
    <property type="entry name" value="AAA"/>
    <property type="match status" value="1"/>
</dbReference>
<dbReference type="InterPro" id="IPR009057">
    <property type="entry name" value="Homeodomain-like_sf"/>
</dbReference>
<comment type="caution">
    <text evidence="7">Lacks conserved residue(s) required for the propagation of feature annotation.</text>
</comment>
<evidence type="ECO:0000256" key="1">
    <source>
        <dbReference type="ARBA" id="ARBA00022741"/>
    </source>
</evidence>
<proteinExistence type="predicted"/>
<dbReference type="SUPFAM" id="SSF46689">
    <property type="entry name" value="Homeodomain-like"/>
    <property type="match status" value="1"/>
</dbReference>
<dbReference type="Pfam" id="PF25601">
    <property type="entry name" value="AAA_lid_14"/>
    <property type="match status" value="1"/>
</dbReference>
<dbReference type="PANTHER" id="PTHR32071">
    <property type="entry name" value="TRANSCRIPTIONAL REGULATORY PROTEIN"/>
    <property type="match status" value="1"/>
</dbReference>
<dbReference type="Gene3D" id="3.40.50.2300">
    <property type="match status" value="1"/>
</dbReference>
<dbReference type="FunFam" id="1.10.8.60:FF:000014">
    <property type="entry name" value="DNA-binding transcriptional regulator NtrC"/>
    <property type="match status" value="1"/>
</dbReference>
<keyword evidence="6" id="KW-0804">Transcription</keyword>
<dbReference type="AlphaFoldDB" id="A0AA41R2F5"/>
<dbReference type="InterPro" id="IPR025944">
    <property type="entry name" value="Sigma_54_int_dom_CS"/>
</dbReference>
<evidence type="ECO:0000256" key="5">
    <source>
        <dbReference type="ARBA" id="ARBA00023159"/>
    </source>
</evidence>
<sequence length="419" mass="46344">MSLEKVLDRVEQEVCDVLLASSAAVRDGRMDWLEFVELLTAKSPWTQILFLIKPREVALASKALKAGSYHYAKLPVGNEELKLLIEAALANRPNVDPASRALLGGQKGRFEDMVGGTAVMKSVFRTIRQAAATDIPVLLTGETGVGKDLVAHAIHQLSSRSEKRFLPVHLGALPRDLAPGELFGHVKGAFTGANSASAGAFEQAYGGTVFLDEIGTIDDRVQISLLRLIETHSFHRIGGNRTIKVDVRLIAATNEALEEAVEEGRFREDLYYRLEVFHIHIPPLRERPGDISLLIQEFLRRYNRDYDKEIQGLSPEAMSMLETYEWPGNVRELKNVIHRAVVVCTGEVITPRDISARIKPGSGTRRKVFLPVGTSFEEAERLLLEKTLQSTGNNRSHAAAILGVSRGTLYNKIKKHGLS</sequence>
<dbReference type="InterPro" id="IPR058031">
    <property type="entry name" value="AAA_lid_NorR"/>
</dbReference>
<dbReference type="Gene3D" id="1.10.8.60">
    <property type="match status" value="1"/>
</dbReference>
<evidence type="ECO:0000313" key="11">
    <source>
        <dbReference type="Proteomes" id="UP001165427"/>
    </source>
</evidence>
<dbReference type="InterPro" id="IPR002078">
    <property type="entry name" value="Sigma_54_int"/>
</dbReference>
<dbReference type="GO" id="GO:0043565">
    <property type="term" value="F:sequence-specific DNA binding"/>
    <property type="evidence" value="ECO:0007669"/>
    <property type="project" value="InterPro"/>
</dbReference>
<keyword evidence="1" id="KW-0547">Nucleotide-binding</keyword>
<dbReference type="EMBL" id="JALJRB010000003">
    <property type="protein sequence ID" value="MCJ8499670.1"/>
    <property type="molecule type" value="Genomic_DNA"/>
</dbReference>
<dbReference type="Gene3D" id="1.10.10.60">
    <property type="entry name" value="Homeodomain-like"/>
    <property type="match status" value="1"/>
</dbReference>
<evidence type="ECO:0000256" key="7">
    <source>
        <dbReference type="PROSITE-ProRule" id="PRU00169"/>
    </source>
</evidence>
<accession>A0AA41R2F5</accession>
<keyword evidence="4" id="KW-0238">DNA-binding</keyword>
<dbReference type="Proteomes" id="UP001165427">
    <property type="component" value="Unassembled WGS sequence"/>
</dbReference>
<dbReference type="InterPro" id="IPR027417">
    <property type="entry name" value="P-loop_NTPase"/>
</dbReference>
<dbReference type="GO" id="GO:0006355">
    <property type="term" value="P:regulation of DNA-templated transcription"/>
    <property type="evidence" value="ECO:0007669"/>
    <property type="project" value="InterPro"/>
</dbReference>
<evidence type="ECO:0000256" key="2">
    <source>
        <dbReference type="ARBA" id="ARBA00022840"/>
    </source>
</evidence>
<dbReference type="InterPro" id="IPR001789">
    <property type="entry name" value="Sig_transdc_resp-reg_receiver"/>
</dbReference>
<keyword evidence="2" id="KW-0067">ATP-binding</keyword>
<dbReference type="PANTHER" id="PTHR32071:SF57">
    <property type="entry name" value="C4-DICARBOXYLATE TRANSPORT TRANSCRIPTIONAL REGULATORY PROTEIN DCTD"/>
    <property type="match status" value="1"/>
</dbReference>
<dbReference type="InterPro" id="IPR011006">
    <property type="entry name" value="CheY-like_superfamily"/>
</dbReference>
<dbReference type="PROSITE" id="PS00688">
    <property type="entry name" value="SIGMA54_INTERACT_3"/>
    <property type="match status" value="1"/>
</dbReference>
<dbReference type="InterPro" id="IPR003593">
    <property type="entry name" value="AAA+_ATPase"/>
</dbReference>
<feature type="domain" description="Response regulatory" evidence="9">
    <location>
        <begin position="1"/>
        <end position="89"/>
    </location>
</feature>
<dbReference type="SUPFAM" id="SSF52540">
    <property type="entry name" value="P-loop containing nucleoside triphosphate hydrolases"/>
    <property type="match status" value="1"/>
</dbReference>
<dbReference type="PROSITE" id="PS50045">
    <property type="entry name" value="SIGMA54_INTERACT_4"/>
    <property type="match status" value="1"/>
</dbReference>
<dbReference type="RefSeq" id="WP_246903104.1">
    <property type="nucleotide sequence ID" value="NZ_JALJRB010000003.1"/>
</dbReference>
<dbReference type="GO" id="GO:0005524">
    <property type="term" value="F:ATP binding"/>
    <property type="evidence" value="ECO:0007669"/>
    <property type="project" value="UniProtKB-KW"/>
</dbReference>
<evidence type="ECO:0000313" key="10">
    <source>
        <dbReference type="EMBL" id="MCJ8499670.1"/>
    </source>
</evidence>
<dbReference type="PROSITE" id="PS00675">
    <property type="entry name" value="SIGMA54_INTERACT_1"/>
    <property type="match status" value="1"/>
</dbReference>